<proteinExistence type="predicted"/>
<sequence>MHLGAASCFLASATETSLFAIRSSLSSWILYGRQTAAGLSMA</sequence>
<name>F2ARY8_RHOBT</name>
<organism evidence="1 2">
    <name type="scientific">Rhodopirellula baltica WH47</name>
    <dbReference type="NCBI Taxonomy" id="991778"/>
    <lineage>
        <taxon>Bacteria</taxon>
        <taxon>Pseudomonadati</taxon>
        <taxon>Planctomycetota</taxon>
        <taxon>Planctomycetia</taxon>
        <taxon>Pirellulales</taxon>
        <taxon>Pirellulaceae</taxon>
        <taxon>Rhodopirellula</taxon>
    </lineage>
</organism>
<accession>F2ARY8</accession>
<evidence type="ECO:0000313" key="2">
    <source>
        <dbReference type="Proteomes" id="UP000006222"/>
    </source>
</evidence>
<dbReference type="Proteomes" id="UP000006222">
    <property type="component" value="Unassembled WGS sequence"/>
</dbReference>
<dbReference type="AlphaFoldDB" id="F2ARY8"/>
<gene>
    <name evidence="1" type="ORF">RBWH47_05577</name>
</gene>
<comment type="caution">
    <text evidence="1">The sequence shown here is derived from an EMBL/GenBank/DDBJ whole genome shotgun (WGS) entry which is preliminary data.</text>
</comment>
<reference evidence="1 2" key="1">
    <citation type="journal article" date="2013" name="Mar. Genomics">
        <title>Expression of sulfatases in Rhodopirellula baltica and the diversity of sulfatases in the genus Rhodopirellula.</title>
        <authorList>
            <person name="Wegner C.E."/>
            <person name="Richter-Heitmann T."/>
            <person name="Klindworth A."/>
            <person name="Klockow C."/>
            <person name="Richter M."/>
            <person name="Achstetter T."/>
            <person name="Glockner F.O."/>
            <person name="Harder J."/>
        </authorList>
    </citation>
    <scope>NUCLEOTIDE SEQUENCE [LARGE SCALE GENOMIC DNA]</scope>
    <source>
        <strain evidence="1 2">WH47</strain>
    </source>
</reference>
<dbReference type="EMBL" id="AFAR01000136">
    <property type="protein sequence ID" value="EGF27572.1"/>
    <property type="molecule type" value="Genomic_DNA"/>
</dbReference>
<protein>
    <submittedName>
        <fullName evidence="1">Uncharacterized protein</fullName>
    </submittedName>
</protein>
<evidence type="ECO:0000313" key="1">
    <source>
        <dbReference type="EMBL" id="EGF27572.1"/>
    </source>
</evidence>